<protein>
    <submittedName>
        <fullName evidence="1">21318_t:CDS:1</fullName>
    </submittedName>
</protein>
<comment type="caution">
    <text evidence="1">The sequence shown here is derived from an EMBL/GenBank/DDBJ whole genome shotgun (WGS) entry which is preliminary data.</text>
</comment>
<sequence length="78" mass="8879">SDGESQMQQKQRKIDTLILIECGTEDYGIQELENNPEQIEIEITPINEDMGGHTRSIVINSKDRNAKEKIELGESYTL</sequence>
<evidence type="ECO:0000313" key="2">
    <source>
        <dbReference type="Proteomes" id="UP000789901"/>
    </source>
</evidence>
<feature type="non-terminal residue" evidence="1">
    <location>
        <position position="1"/>
    </location>
</feature>
<keyword evidence="2" id="KW-1185">Reference proteome</keyword>
<name>A0ABN7W0Y6_GIGMA</name>
<dbReference type="EMBL" id="CAJVQB010027055">
    <property type="protein sequence ID" value="CAG8809843.1"/>
    <property type="molecule type" value="Genomic_DNA"/>
</dbReference>
<accession>A0ABN7W0Y6</accession>
<organism evidence="1 2">
    <name type="scientific">Gigaspora margarita</name>
    <dbReference type="NCBI Taxonomy" id="4874"/>
    <lineage>
        <taxon>Eukaryota</taxon>
        <taxon>Fungi</taxon>
        <taxon>Fungi incertae sedis</taxon>
        <taxon>Mucoromycota</taxon>
        <taxon>Glomeromycotina</taxon>
        <taxon>Glomeromycetes</taxon>
        <taxon>Diversisporales</taxon>
        <taxon>Gigasporaceae</taxon>
        <taxon>Gigaspora</taxon>
    </lineage>
</organism>
<dbReference type="Proteomes" id="UP000789901">
    <property type="component" value="Unassembled WGS sequence"/>
</dbReference>
<gene>
    <name evidence="1" type="ORF">GMARGA_LOCUS24977</name>
</gene>
<reference evidence="1 2" key="1">
    <citation type="submission" date="2021-06" db="EMBL/GenBank/DDBJ databases">
        <authorList>
            <person name="Kallberg Y."/>
            <person name="Tangrot J."/>
            <person name="Rosling A."/>
        </authorList>
    </citation>
    <scope>NUCLEOTIDE SEQUENCE [LARGE SCALE GENOMIC DNA]</scope>
    <source>
        <strain evidence="1 2">120-4 pot B 10/14</strain>
    </source>
</reference>
<proteinExistence type="predicted"/>
<evidence type="ECO:0000313" key="1">
    <source>
        <dbReference type="EMBL" id="CAG8809843.1"/>
    </source>
</evidence>